<evidence type="ECO:0000256" key="3">
    <source>
        <dbReference type="ARBA" id="ARBA00023125"/>
    </source>
</evidence>
<dbReference type="Gene3D" id="3.40.50.2300">
    <property type="match status" value="2"/>
</dbReference>
<reference evidence="6" key="1">
    <citation type="submission" date="2021-12" db="EMBL/GenBank/DDBJ databases">
        <authorList>
            <person name="Li Y."/>
        </authorList>
    </citation>
    <scope>NUCLEOTIDE SEQUENCE</scope>
    <source>
        <strain evidence="6">DKSPLA3</strain>
    </source>
</reference>
<dbReference type="AlphaFoldDB" id="A0A9X1NR15"/>
<dbReference type="Proteomes" id="UP001139089">
    <property type="component" value="Unassembled WGS sequence"/>
</dbReference>
<keyword evidence="7" id="KW-1185">Reference proteome</keyword>
<dbReference type="GO" id="GO:0003700">
    <property type="term" value="F:DNA-binding transcription factor activity"/>
    <property type="evidence" value="ECO:0007669"/>
    <property type="project" value="TreeGrafter"/>
</dbReference>
<dbReference type="Pfam" id="PF13377">
    <property type="entry name" value="Peripla_BP_3"/>
    <property type="match status" value="1"/>
</dbReference>
<dbReference type="SMART" id="SM00354">
    <property type="entry name" value="HTH_LACI"/>
    <property type="match status" value="1"/>
</dbReference>
<evidence type="ECO:0000313" key="6">
    <source>
        <dbReference type="EMBL" id="MCD7107841.1"/>
    </source>
</evidence>
<dbReference type="InterPro" id="IPR046335">
    <property type="entry name" value="LacI/GalR-like_sensor"/>
</dbReference>
<dbReference type="InterPro" id="IPR000843">
    <property type="entry name" value="HTH_LacI"/>
</dbReference>
<protein>
    <submittedName>
        <fullName evidence="6">LacI family transcriptional regulator</fullName>
    </submittedName>
</protein>
<dbReference type="InterPro" id="IPR010982">
    <property type="entry name" value="Lambda_DNA-bd_dom_sf"/>
</dbReference>
<dbReference type="InterPro" id="IPR028082">
    <property type="entry name" value="Peripla_BP_I"/>
</dbReference>
<evidence type="ECO:0000256" key="1">
    <source>
        <dbReference type="ARBA" id="ARBA00022491"/>
    </source>
</evidence>
<dbReference type="PANTHER" id="PTHR30146">
    <property type="entry name" value="LACI-RELATED TRANSCRIPTIONAL REPRESSOR"/>
    <property type="match status" value="1"/>
</dbReference>
<dbReference type="EMBL" id="JAJOZR010000001">
    <property type="protein sequence ID" value="MCD7107841.1"/>
    <property type="molecule type" value="Genomic_DNA"/>
</dbReference>
<keyword evidence="4" id="KW-0804">Transcription</keyword>
<dbReference type="Gene3D" id="1.10.260.40">
    <property type="entry name" value="lambda repressor-like DNA-binding domains"/>
    <property type="match status" value="1"/>
</dbReference>
<dbReference type="PANTHER" id="PTHR30146:SF148">
    <property type="entry name" value="HTH-TYPE TRANSCRIPTIONAL REPRESSOR PURR-RELATED"/>
    <property type="match status" value="1"/>
</dbReference>
<dbReference type="Pfam" id="PF00356">
    <property type="entry name" value="LacI"/>
    <property type="match status" value="1"/>
</dbReference>
<evidence type="ECO:0000256" key="4">
    <source>
        <dbReference type="ARBA" id="ARBA00023163"/>
    </source>
</evidence>
<name>A0A9X1NR15_9HYPH</name>
<evidence type="ECO:0000256" key="2">
    <source>
        <dbReference type="ARBA" id="ARBA00023015"/>
    </source>
</evidence>
<keyword evidence="1" id="KW-0678">Repressor</keyword>
<dbReference type="RefSeq" id="WP_231811561.1">
    <property type="nucleotide sequence ID" value="NZ_JAJOZR010000001.1"/>
</dbReference>
<gene>
    <name evidence="6" type="ORF">LRX75_02185</name>
</gene>
<organism evidence="6 7">
    <name type="scientific">Rhizobium quercicola</name>
    <dbReference type="NCBI Taxonomy" id="2901226"/>
    <lineage>
        <taxon>Bacteria</taxon>
        <taxon>Pseudomonadati</taxon>
        <taxon>Pseudomonadota</taxon>
        <taxon>Alphaproteobacteria</taxon>
        <taxon>Hyphomicrobiales</taxon>
        <taxon>Rhizobiaceae</taxon>
        <taxon>Rhizobium/Agrobacterium group</taxon>
        <taxon>Rhizobium</taxon>
    </lineage>
</organism>
<dbReference type="SUPFAM" id="SSF47413">
    <property type="entry name" value="lambda repressor-like DNA-binding domains"/>
    <property type="match status" value="1"/>
</dbReference>
<feature type="domain" description="HTH lacI-type" evidence="5">
    <location>
        <begin position="2"/>
        <end position="56"/>
    </location>
</feature>
<evidence type="ECO:0000259" key="5">
    <source>
        <dbReference type="PROSITE" id="PS50932"/>
    </source>
</evidence>
<dbReference type="CDD" id="cd01392">
    <property type="entry name" value="HTH_LacI"/>
    <property type="match status" value="1"/>
</dbReference>
<comment type="caution">
    <text evidence="6">The sequence shown here is derived from an EMBL/GenBank/DDBJ whole genome shotgun (WGS) entry which is preliminary data.</text>
</comment>
<dbReference type="CDD" id="cd06267">
    <property type="entry name" value="PBP1_LacI_sugar_binding-like"/>
    <property type="match status" value="1"/>
</dbReference>
<keyword evidence="2" id="KW-0805">Transcription regulation</keyword>
<dbReference type="PROSITE" id="PS50932">
    <property type="entry name" value="HTH_LACI_2"/>
    <property type="match status" value="1"/>
</dbReference>
<keyword evidence="3" id="KW-0238">DNA-binding</keyword>
<proteinExistence type="predicted"/>
<dbReference type="SUPFAM" id="SSF53822">
    <property type="entry name" value="Periplasmic binding protein-like I"/>
    <property type="match status" value="1"/>
</dbReference>
<sequence>MATIRDVAKKAGVAISTVSLAMNGTGPVSPETLKRVLEASEAVGYRPNVLAQSLKRGHSKLIGLVLGDIGNPFFSRLLRVVDSILSETDHMVIVVETASHAERERRTLDQLRHHRVGGILMAPMTNDPGFAAFLSRLDIPVVLIDQNVDGANLDFVSSDNALATTMLTEYLLRMGHRRIAFIGGDPGQWTAALRRKGFRDAMAASNLPVEPAMEIVADFSGEKAYDQVVRLLSMPQRPTALVTASNLMALGALQAINDLGFSCPQEISLTGVDDVPWSTVLKPRLTIAAQPVEELARVAANFLIERMTLRGGVALPPRTHIAIPRLVVGTSCAPPSACA</sequence>
<accession>A0A9X1NR15</accession>
<evidence type="ECO:0000313" key="7">
    <source>
        <dbReference type="Proteomes" id="UP001139089"/>
    </source>
</evidence>
<dbReference type="GO" id="GO:0000976">
    <property type="term" value="F:transcription cis-regulatory region binding"/>
    <property type="evidence" value="ECO:0007669"/>
    <property type="project" value="TreeGrafter"/>
</dbReference>